<organism evidence="1">
    <name type="scientific">Colletotrichum gloeosporioides partitivirus 1</name>
    <dbReference type="NCBI Taxonomy" id="2603562"/>
    <lineage>
        <taxon>Viruses</taxon>
        <taxon>Riboviria</taxon>
        <taxon>Orthornavirae</taxon>
        <taxon>Pisuviricota</taxon>
        <taxon>Duplopiviricetes</taxon>
        <taxon>Durnavirales</taxon>
        <taxon>Partitiviridae</taxon>
    </lineage>
</organism>
<sequence length="288" mass="31829">MEGRLCVARNKVPVFQPGRFNPVVELVFQLPELPVDTSLDSSDEQSFPSVKAIVSSAVDPYPNVPAPKVSPPQQVPPFKKEHLTVLRSALREERAVLLESETDKHVVPVKDFFSCPSFLEPNRSRLPTDVLSFAESCRLPHDPGTCQFCQLGPTLTKVHIESTLLSQLASEYPQGLVDFCNLCQLYPGTSDELLITYKNIPGYLSRHLLTVSVYKHKAVCSATVFCRMYSLDPSSCDFSSLTAVLVSLVSSRTTWPDIFSWSHGYDDEAKDAVPAPLKALLQSQASSI</sequence>
<accession>A0A5B9BJ03</accession>
<protein>
    <submittedName>
        <fullName evidence="1">Uncharacterized protein</fullName>
    </submittedName>
</protein>
<evidence type="ECO:0000313" key="1">
    <source>
        <dbReference type="EMBL" id="QED88098.1"/>
    </source>
</evidence>
<dbReference type="EMBL" id="MK926569">
    <property type="protein sequence ID" value="QED88098.1"/>
    <property type="molecule type" value="Genomic_RNA"/>
</dbReference>
<proteinExistence type="predicted"/>
<name>A0A5B9BJ03_9VIRU</name>
<reference evidence="1" key="1">
    <citation type="journal article" date="2019" name="Arch. Virol.">
        <title>Molecular characterization of a novel mycovirus from the plant pathogenic fungus Colletotrichum gloeosporioides.</title>
        <authorList>
            <person name="Wang Y."/>
            <person name="Liu S."/>
            <person name="Zhu H.J."/>
            <person name="Zhong J."/>
        </authorList>
    </citation>
    <scope>NUCLEOTIDE SEQUENCE</scope>
    <source>
        <strain evidence="1">LS-1-7</strain>
    </source>
</reference>